<gene>
    <name evidence="6" type="ORF">IL38_04175</name>
</gene>
<organism evidence="6 7">
    <name type="scientific">Actinopolyspora erythraea</name>
    <dbReference type="NCBI Taxonomy" id="414996"/>
    <lineage>
        <taxon>Bacteria</taxon>
        <taxon>Bacillati</taxon>
        <taxon>Actinomycetota</taxon>
        <taxon>Actinomycetes</taxon>
        <taxon>Actinopolysporales</taxon>
        <taxon>Actinopolysporaceae</taxon>
        <taxon>Actinopolyspora</taxon>
    </lineage>
</organism>
<evidence type="ECO:0000259" key="5">
    <source>
        <dbReference type="Pfam" id="PF07730"/>
    </source>
</evidence>
<dbReference type="InterPro" id="IPR036890">
    <property type="entry name" value="HATPase_C_sf"/>
</dbReference>
<keyword evidence="7" id="KW-1185">Reference proteome</keyword>
<feature type="transmembrane region" description="Helical" evidence="4">
    <location>
        <begin position="12"/>
        <end position="32"/>
    </location>
</feature>
<sequence>MVSYTRFAPRIARLVVSTVFCAICLVGFLHVLMMPVGVTGVVLSFSYMVALLMLQLLYFGRETPWFRRPWSSLALLLQAGLVYLPILQFQQAWVGMPGFLAGSVLLTLTPAVAWPAFALVVMSMGVAQAQFGGTYVDVVYTSVSTVITGLVVYGLSRLAGLVREVHEVRTELAEMAVAQERLRFARDLHDLLGYSLSTITLKTELTHRLVNRQPARAKEELGEILEISRRALVDVRSVASGYRELSLDEECRSVHSVLTAAGVQVRINQEYEDLPIRVSTVLATVLREAATNVLRHSRAKNCEVTVGCTDDNAFVEMINDGVAAVSSDRDFGGGSGLDNLTHRLGELSGELVSEIDSGNRFRLYAYAPLRVPDEDERVVA</sequence>
<feature type="transmembrane region" description="Helical" evidence="4">
    <location>
        <begin position="70"/>
        <end position="87"/>
    </location>
</feature>
<reference evidence="6 7" key="1">
    <citation type="journal article" date="2014" name="PLoS ONE">
        <title>Identification and Characterization of a New Erythromycin Biosynthetic Gene Cluster in Actinopolyspora erythraea YIM90600, a Novel Erythronolide-Producing Halophilic Actinomycete Isolated from Salt Field.</title>
        <authorList>
            <person name="Chen D."/>
            <person name="Feng J."/>
            <person name="Huang L."/>
            <person name="Zhang Q."/>
            <person name="Wu J."/>
            <person name="Zhu X."/>
            <person name="Duan Y."/>
            <person name="Xu Z."/>
        </authorList>
    </citation>
    <scope>NUCLEOTIDE SEQUENCE [LARGE SCALE GENOMIC DNA]</scope>
    <source>
        <strain evidence="6 7">YIM90600</strain>
    </source>
</reference>
<evidence type="ECO:0000256" key="2">
    <source>
        <dbReference type="ARBA" id="ARBA00022777"/>
    </source>
</evidence>
<accession>A0ABR4X7D5</accession>
<comment type="caution">
    <text evidence="6">The sequence shown here is derived from an EMBL/GenBank/DDBJ whole genome shotgun (WGS) entry which is preliminary data.</text>
</comment>
<dbReference type="Gene3D" id="3.30.565.10">
    <property type="entry name" value="Histidine kinase-like ATPase, C-terminal domain"/>
    <property type="match status" value="1"/>
</dbReference>
<proteinExistence type="predicted"/>
<dbReference type="SUPFAM" id="SSF55874">
    <property type="entry name" value="ATPase domain of HSP90 chaperone/DNA topoisomerase II/histidine kinase"/>
    <property type="match status" value="1"/>
</dbReference>
<evidence type="ECO:0000256" key="4">
    <source>
        <dbReference type="SAM" id="Phobius"/>
    </source>
</evidence>
<evidence type="ECO:0000256" key="3">
    <source>
        <dbReference type="ARBA" id="ARBA00023012"/>
    </source>
</evidence>
<dbReference type="PANTHER" id="PTHR24421">
    <property type="entry name" value="NITRATE/NITRITE SENSOR PROTEIN NARX-RELATED"/>
    <property type="match status" value="1"/>
</dbReference>
<keyword evidence="4" id="KW-1133">Transmembrane helix</keyword>
<name>A0ABR4X7D5_9ACTN</name>
<keyword evidence="1" id="KW-0808">Transferase</keyword>
<dbReference type="EMBL" id="JPMV01000010">
    <property type="protein sequence ID" value="KGI82630.1"/>
    <property type="molecule type" value="Genomic_DNA"/>
</dbReference>
<keyword evidence="2" id="KW-0418">Kinase</keyword>
<feature type="domain" description="Signal transduction histidine kinase subgroup 3 dimerisation and phosphoacceptor" evidence="5">
    <location>
        <begin position="180"/>
        <end position="244"/>
    </location>
</feature>
<feature type="transmembrane region" description="Helical" evidence="4">
    <location>
        <begin position="134"/>
        <end position="155"/>
    </location>
</feature>
<evidence type="ECO:0000256" key="1">
    <source>
        <dbReference type="ARBA" id="ARBA00022679"/>
    </source>
</evidence>
<keyword evidence="4" id="KW-0812">Transmembrane</keyword>
<dbReference type="Pfam" id="PF07730">
    <property type="entry name" value="HisKA_3"/>
    <property type="match status" value="1"/>
</dbReference>
<evidence type="ECO:0000313" key="6">
    <source>
        <dbReference type="EMBL" id="KGI82630.1"/>
    </source>
</evidence>
<dbReference type="PANTHER" id="PTHR24421:SF63">
    <property type="entry name" value="SENSOR HISTIDINE KINASE DESK"/>
    <property type="match status" value="1"/>
</dbReference>
<keyword evidence="4" id="KW-0472">Membrane</keyword>
<feature type="transmembrane region" description="Helical" evidence="4">
    <location>
        <begin position="99"/>
        <end position="122"/>
    </location>
</feature>
<keyword evidence="3" id="KW-0902">Two-component regulatory system</keyword>
<dbReference type="CDD" id="cd16917">
    <property type="entry name" value="HATPase_UhpB-NarQ-NarX-like"/>
    <property type="match status" value="1"/>
</dbReference>
<evidence type="ECO:0000313" key="7">
    <source>
        <dbReference type="Proteomes" id="UP000029737"/>
    </source>
</evidence>
<dbReference type="Proteomes" id="UP000029737">
    <property type="component" value="Unassembled WGS sequence"/>
</dbReference>
<dbReference type="InterPro" id="IPR050482">
    <property type="entry name" value="Sensor_HK_TwoCompSys"/>
</dbReference>
<feature type="transmembrane region" description="Helical" evidence="4">
    <location>
        <begin position="38"/>
        <end position="58"/>
    </location>
</feature>
<dbReference type="Gene3D" id="1.20.5.1930">
    <property type="match status" value="1"/>
</dbReference>
<dbReference type="InterPro" id="IPR011712">
    <property type="entry name" value="Sig_transdc_His_kin_sub3_dim/P"/>
</dbReference>
<protein>
    <recommendedName>
        <fullName evidence="5">Signal transduction histidine kinase subgroup 3 dimerisation and phosphoacceptor domain-containing protein</fullName>
    </recommendedName>
</protein>